<reference evidence="1" key="1">
    <citation type="submission" date="2020-06" db="EMBL/GenBank/DDBJ databases">
        <title>Draft genome sequences of strains closely related to Aspergillus parafelis and Aspergillus hiratsukae.</title>
        <authorList>
            <person name="Dos Santos R.A.C."/>
            <person name="Rivero-Menendez O."/>
            <person name="Steenwyk J.L."/>
            <person name="Mead M.E."/>
            <person name="Goldman G.H."/>
            <person name="Alastruey-Izquierdo A."/>
            <person name="Rokas A."/>
        </authorList>
    </citation>
    <scope>NUCLEOTIDE SEQUENCE</scope>
    <source>
        <strain evidence="1">CNM-CM5793</strain>
    </source>
</reference>
<sequence length="416" mass="46030">MMVSLTLDDYTIAWICALPLEAAAARAMLDKTHTQPRWSTTDPNAYEFGELGGHYIVIAHLPDGVYGKVSAAAVVSRMRSTFRRLEFGVMVGIGGGVPEGKNDIRLGDVVVSKPGQNHSGVIQYDYGKAVQGGKFEQIGVLNKPPQIFLRHMSQFKARQMTAHRWHMSTKLMGITANFMDDSDSVVAAIQALGRQSPLPPEILEAVTCRLHDSERDVRWAAIQALGSQPPWPPEFLQAVTCRLDNDVWHVRRAAIEALGTQSLWPPEILEAVTCRLDDRDSSVRRVAINALGTQSPWPPEVLQAVTCRLDDDDWLVRVAAIDAIGRQSPWPPQILQAAKCGLGDGARDMRLVAINTLGRQSPWLPEILQAVTCRLDDDDWYVRMAAIDALGTQSPLPPEILQAVTCRLDDDVWHVR</sequence>
<dbReference type="PANTHER" id="PTHR46082">
    <property type="entry name" value="ATP/GTP-BINDING PROTEIN-RELATED"/>
    <property type="match status" value="1"/>
</dbReference>
<dbReference type="OrthoDB" id="1577640at2759"/>
<dbReference type="InterPro" id="IPR053137">
    <property type="entry name" value="NLR-like"/>
</dbReference>
<dbReference type="InterPro" id="IPR016024">
    <property type="entry name" value="ARM-type_fold"/>
</dbReference>
<dbReference type="Gene3D" id="3.40.50.1580">
    <property type="entry name" value="Nucleoside phosphorylase domain"/>
    <property type="match status" value="1"/>
</dbReference>
<dbReference type="GO" id="GO:0009116">
    <property type="term" value="P:nucleoside metabolic process"/>
    <property type="evidence" value="ECO:0007669"/>
    <property type="project" value="InterPro"/>
</dbReference>
<dbReference type="Proteomes" id="UP000630445">
    <property type="component" value="Unassembled WGS sequence"/>
</dbReference>
<dbReference type="Gene3D" id="1.25.10.10">
    <property type="entry name" value="Leucine-rich Repeat Variant"/>
    <property type="match status" value="2"/>
</dbReference>
<evidence type="ECO:0000313" key="2">
    <source>
        <dbReference type="Proteomes" id="UP000630445"/>
    </source>
</evidence>
<protein>
    <recommendedName>
        <fullName evidence="3">Nucleoside phosphorylase domain-containing protein</fullName>
    </recommendedName>
</protein>
<dbReference type="InterPro" id="IPR011989">
    <property type="entry name" value="ARM-like"/>
</dbReference>
<dbReference type="SUPFAM" id="SSF53167">
    <property type="entry name" value="Purine and uridine phosphorylases"/>
    <property type="match status" value="1"/>
</dbReference>
<dbReference type="AlphaFoldDB" id="A0A8H6UJJ7"/>
<keyword evidence="2" id="KW-1185">Reference proteome</keyword>
<evidence type="ECO:0000313" key="1">
    <source>
        <dbReference type="EMBL" id="KAF7134094.1"/>
    </source>
</evidence>
<dbReference type="GO" id="GO:0003824">
    <property type="term" value="F:catalytic activity"/>
    <property type="evidence" value="ECO:0007669"/>
    <property type="project" value="InterPro"/>
</dbReference>
<name>A0A8H6UJJ7_9EURO</name>
<dbReference type="PANTHER" id="PTHR46082:SF11">
    <property type="entry name" value="AAA+ ATPASE DOMAIN-CONTAINING PROTEIN-RELATED"/>
    <property type="match status" value="1"/>
</dbReference>
<comment type="caution">
    <text evidence="1">The sequence shown here is derived from an EMBL/GenBank/DDBJ whole genome shotgun (WGS) entry which is preliminary data.</text>
</comment>
<gene>
    <name evidence="1" type="ORF">CNMCM5793_005723</name>
</gene>
<proteinExistence type="predicted"/>
<dbReference type="EMBL" id="JACBAD010001766">
    <property type="protein sequence ID" value="KAF7134094.1"/>
    <property type="molecule type" value="Genomic_DNA"/>
</dbReference>
<accession>A0A8H6UJJ7</accession>
<organism evidence="1 2">
    <name type="scientific">Aspergillus hiratsukae</name>
    <dbReference type="NCBI Taxonomy" id="1194566"/>
    <lineage>
        <taxon>Eukaryota</taxon>
        <taxon>Fungi</taxon>
        <taxon>Dikarya</taxon>
        <taxon>Ascomycota</taxon>
        <taxon>Pezizomycotina</taxon>
        <taxon>Eurotiomycetes</taxon>
        <taxon>Eurotiomycetidae</taxon>
        <taxon>Eurotiales</taxon>
        <taxon>Aspergillaceae</taxon>
        <taxon>Aspergillus</taxon>
        <taxon>Aspergillus subgen. Fumigati</taxon>
    </lineage>
</organism>
<evidence type="ECO:0008006" key="3">
    <source>
        <dbReference type="Google" id="ProtNLM"/>
    </source>
</evidence>
<dbReference type="Pfam" id="PF13646">
    <property type="entry name" value="HEAT_2"/>
    <property type="match status" value="3"/>
</dbReference>
<dbReference type="SUPFAM" id="SSF48371">
    <property type="entry name" value="ARM repeat"/>
    <property type="match status" value="1"/>
</dbReference>
<dbReference type="InterPro" id="IPR035994">
    <property type="entry name" value="Nucleoside_phosphorylase_sf"/>
</dbReference>